<reference evidence="1 2" key="1">
    <citation type="submission" date="2024-09" db="EMBL/GenBank/DDBJ databases">
        <authorList>
            <person name="Sun Q."/>
            <person name="Mori K."/>
        </authorList>
    </citation>
    <scope>NUCLEOTIDE SEQUENCE [LARGE SCALE GENOMIC DNA]</scope>
    <source>
        <strain evidence="1 2">TISTR 2452</strain>
    </source>
</reference>
<dbReference type="RefSeq" id="WP_377493926.1">
    <property type="nucleotide sequence ID" value="NZ_JBHMDO010000021.1"/>
</dbReference>
<sequence>MIELVVFDDVFVMNSLTVQNAVHVVGNATVNNNMQINADLTVQSDIQVNGSQTIQGSLQVNGSQSVAGNLGAGDTLSTVNRVVASAQALVPSGAATLQQVRYYATNVANMPGLVLKGTDGFNYVLFIDTTGGTVNIGIQRA</sequence>
<keyword evidence="2" id="KW-1185">Reference proteome</keyword>
<dbReference type="InterPro" id="IPR006315">
    <property type="entry name" value="OM_autotransptr_brl_dom"/>
</dbReference>
<evidence type="ECO:0000313" key="1">
    <source>
        <dbReference type="EMBL" id="MFB9326530.1"/>
    </source>
</evidence>
<dbReference type="NCBIfam" id="TIGR01414">
    <property type="entry name" value="autotrans_barl"/>
    <property type="match status" value="1"/>
</dbReference>
<dbReference type="Proteomes" id="UP001589747">
    <property type="component" value="Unassembled WGS sequence"/>
</dbReference>
<protein>
    <submittedName>
        <fullName evidence="1">Autotransporter outer membrane beta-barrel domain-containing protein</fullName>
    </submittedName>
</protein>
<name>A0ABV5KMT9_9BACL</name>
<accession>A0ABV5KMT9</accession>
<proteinExistence type="predicted"/>
<dbReference type="EMBL" id="JBHMDO010000021">
    <property type="protein sequence ID" value="MFB9326530.1"/>
    <property type="molecule type" value="Genomic_DNA"/>
</dbReference>
<comment type="caution">
    <text evidence="1">The sequence shown here is derived from an EMBL/GenBank/DDBJ whole genome shotgun (WGS) entry which is preliminary data.</text>
</comment>
<evidence type="ECO:0000313" key="2">
    <source>
        <dbReference type="Proteomes" id="UP001589747"/>
    </source>
</evidence>
<organism evidence="1 2">
    <name type="scientific">Paenibacillus aurantiacus</name>
    <dbReference type="NCBI Taxonomy" id="1936118"/>
    <lineage>
        <taxon>Bacteria</taxon>
        <taxon>Bacillati</taxon>
        <taxon>Bacillota</taxon>
        <taxon>Bacilli</taxon>
        <taxon>Bacillales</taxon>
        <taxon>Paenibacillaceae</taxon>
        <taxon>Paenibacillus</taxon>
    </lineage>
</organism>
<gene>
    <name evidence="1" type="ORF">ACFFSY_11455</name>
</gene>